<gene>
    <name evidence="2" type="ORF">CLV34_2257</name>
</gene>
<evidence type="ECO:0000256" key="1">
    <source>
        <dbReference type="SAM" id="MobiDB-lite"/>
    </source>
</evidence>
<feature type="region of interest" description="Disordered" evidence="1">
    <location>
        <begin position="20"/>
        <end position="52"/>
    </location>
</feature>
<dbReference type="RefSeq" id="WP_157803815.1">
    <property type="nucleotide sequence ID" value="NZ_PGTZ01000009.1"/>
</dbReference>
<dbReference type="AlphaFoldDB" id="A0A2M8WJC3"/>
<accession>A0A2M8WJC3</accession>
<sequence>MSEYLGPAVEAEIAYRQERAREDFRPAPARHHPRRSAWIALRSRSRRATGRP</sequence>
<evidence type="ECO:0000313" key="2">
    <source>
        <dbReference type="EMBL" id="PJI90998.1"/>
    </source>
</evidence>
<proteinExistence type="predicted"/>
<comment type="caution">
    <text evidence="2">The sequence shown here is derived from an EMBL/GenBank/DDBJ whole genome shotgun (WGS) entry which is preliminary data.</text>
</comment>
<protein>
    <submittedName>
        <fullName evidence="2">Uncharacterized protein</fullName>
    </submittedName>
</protein>
<feature type="compositionally biased region" description="Basic residues" evidence="1">
    <location>
        <begin position="43"/>
        <end position="52"/>
    </location>
</feature>
<reference evidence="2 3" key="1">
    <citation type="submission" date="2017-11" db="EMBL/GenBank/DDBJ databases">
        <title>Genomic Encyclopedia of Archaeal and Bacterial Type Strains, Phase II (KMG-II): From Individual Species to Whole Genera.</title>
        <authorList>
            <person name="Goeker M."/>
        </authorList>
    </citation>
    <scope>NUCLEOTIDE SEQUENCE [LARGE SCALE GENOMIC DNA]</scope>
    <source>
        <strain evidence="2 3">DSM 22413</strain>
    </source>
</reference>
<dbReference type="Proteomes" id="UP000231586">
    <property type="component" value="Unassembled WGS sequence"/>
</dbReference>
<evidence type="ECO:0000313" key="3">
    <source>
        <dbReference type="Proteomes" id="UP000231586"/>
    </source>
</evidence>
<organism evidence="2 3">
    <name type="scientific">Luteimicrobium subarcticum</name>
    <dbReference type="NCBI Taxonomy" id="620910"/>
    <lineage>
        <taxon>Bacteria</taxon>
        <taxon>Bacillati</taxon>
        <taxon>Actinomycetota</taxon>
        <taxon>Actinomycetes</taxon>
        <taxon>Micrococcales</taxon>
        <taxon>Luteimicrobium</taxon>
    </lineage>
</organism>
<name>A0A2M8WJC3_9MICO</name>
<dbReference type="EMBL" id="PGTZ01000009">
    <property type="protein sequence ID" value="PJI90998.1"/>
    <property type="molecule type" value="Genomic_DNA"/>
</dbReference>
<keyword evidence="3" id="KW-1185">Reference proteome</keyword>